<feature type="non-terminal residue" evidence="3">
    <location>
        <position position="1"/>
    </location>
</feature>
<dbReference type="EMBL" id="WBNA01000523">
    <property type="protein sequence ID" value="NXD17489.1"/>
    <property type="molecule type" value="Genomic_DNA"/>
</dbReference>
<accession>A0A851TLJ6</accession>
<feature type="coiled-coil region" evidence="1">
    <location>
        <begin position="352"/>
        <end position="417"/>
    </location>
</feature>
<feature type="region of interest" description="Disordered" evidence="2">
    <location>
        <begin position="250"/>
        <end position="283"/>
    </location>
</feature>
<evidence type="ECO:0000313" key="4">
    <source>
        <dbReference type="Proteomes" id="UP000661971"/>
    </source>
</evidence>
<sequence length="426" mass="48905">QEEQLKITQDEKELLKQKFQEELVEYKEQIKQHSRTIVELEGRLLEAKQEQKTLEEENVSLLEKIQGNFAVTFLLSFRELATAQKAILSKEAVIAGLTKELAEAKARMSDMKGELSEKQKVELEWNLSRVKCQESELSVLREKLYEMSNLVDKKDKDLKAAAEELRYKLLTDFAFQDLALDLADLGAKCRGLRHEETIRRQKEGLAELRERIKLLEKAQAATFASQGLEPLVVLKRDLPEKTVQRAGLAKEHLPLRMPQGSSSKLPSRFPSESSPGAAEEPANVEVSDALDLSEKMYLDLIRALGALMNMKELTGMQSVRHLPQEERENVGLQRQKDLELLYDKICKLKSRLERKEEMLKDYESSAEQLRLNQVSLHTCREAVTKLEDEVCREAEENALLKEALERTRVQLNQEKRLNRVAKLSQV</sequence>
<evidence type="ECO:0000313" key="3">
    <source>
        <dbReference type="EMBL" id="NXD17489.1"/>
    </source>
</evidence>
<name>A0A851TLJ6_9AVES</name>
<dbReference type="AlphaFoldDB" id="A0A851TLJ6"/>
<proteinExistence type="predicted"/>
<keyword evidence="4" id="KW-1185">Reference proteome</keyword>
<feature type="non-terminal residue" evidence="3">
    <location>
        <position position="426"/>
    </location>
</feature>
<dbReference type="Proteomes" id="UP000661971">
    <property type="component" value="Unassembled WGS sequence"/>
</dbReference>
<feature type="compositionally biased region" description="Polar residues" evidence="2">
    <location>
        <begin position="259"/>
        <end position="274"/>
    </location>
</feature>
<evidence type="ECO:0000256" key="2">
    <source>
        <dbReference type="SAM" id="MobiDB-lite"/>
    </source>
</evidence>
<feature type="coiled-coil region" evidence="1">
    <location>
        <begin position="9"/>
        <end position="121"/>
    </location>
</feature>
<keyword evidence="1" id="KW-0175">Coiled coil</keyword>
<protein>
    <submittedName>
        <fullName evidence="3">FHAD1 protein</fullName>
    </submittedName>
</protein>
<comment type="caution">
    <text evidence="3">The sequence shown here is derived from an EMBL/GenBank/DDBJ whole genome shotgun (WGS) entry which is preliminary data.</text>
</comment>
<organism evidence="3 4">
    <name type="scientific">Nothocercus nigrocapillus</name>
    <dbReference type="NCBI Taxonomy" id="1977171"/>
    <lineage>
        <taxon>Eukaryota</taxon>
        <taxon>Metazoa</taxon>
        <taxon>Chordata</taxon>
        <taxon>Craniata</taxon>
        <taxon>Vertebrata</taxon>
        <taxon>Euteleostomi</taxon>
        <taxon>Archelosauria</taxon>
        <taxon>Archosauria</taxon>
        <taxon>Dinosauria</taxon>
        <taxon>Saurischia</taxon>
        <taxon>Theropoda</taxon>
        <taxon>Coelurosauria</taxon>
        <taxon>Aves</taxon>
        <taxon>Palaeognathae</taxon>
        <taxon>Tinamiformes</taxon>
        <taxon>Tinamidae</taxon>
        <taxon>Nothocercus</taxon>
    </lineage>
</organism>
<reference evidence="4" key="1">
    <citation type="submission" date="2023-07" db="EMBL/GenBank/DDBJ databases">
        <title>Bird 10,000 Genomes (B10K) Project - Family phase.</title>
        <authorList>
            <person name="Zhang G."/>
        </authorList>
    </citation>
    <scope>NUCLEOTIDE SEQUENCE [LARGE SCALE GENOMIC DNA]</scope>
</reference>
<evidence type="ECO:0000256" key="1">
    <source>
        <dbReference type="SAM" id="Coils"/>
    </source>
</evidence>
<gene>
    <name evidence="3" type="primary">Fhad1</name>
    <name evidence="3" type="ORF">NOTNIG_R09654</name>
</gene>